<proteinExistence type="predicted"/>
<dbReference type="EMBL" id="CP131059">
    <property type="protein sequence ID" value="WNY23147.1"/>
    <property type="molecule type" value="Genomic_DNA"/>
</dbReference>
<reference evidence="1 2" key="1">
    <citation type="submission" date="2023-07" db="EMBL/GenBank/DDBJ databases">
        <title>Closed genoem sequence of Methanomicrococcus sp. Hf6.</title>
        <authorList>
            <person name="Poehlein A."/>
            <person name="Protasov E."/>
            <person name="Platt K."/>
            <person name="Reeh H."/>
            <person name="Daniel R."/>
            <person name="Brune A."/>
        </authorList>
    </citation>
    <scope>NUCLEOTIDE SEQUENCE [LARGE SCALE GENOMIC DNA]</scope>
    <source>
        <strain evidence="1 2">Hf6</strain>
    </source>
</reference>
<sequence>MNSMIRAGKFSSMSDIVNTATVFVLGELSTEKTNSNFDYTAFVENIPDDNSARTKISIALSGYLDAELEDLAKSTHKNKSYIVRMALFRFFDFCNDPEKIKIHATDSEDKITISKKELEEMVYEVVNKVIKENK</sequence>
<keyword evidence="2" id="KW-1185">Reference proteome</keyword>
<evidence type="ECO:0000313" key="2">
    <source>
        <dbReference type="Proteomes" id="UP001302978"/>
    </source>
</evidence>
<dbReference type="Proteomes" id="UP001302978">
    <property type="component" value="Chromosome"/>
</dbReference>
<accession>A0AA96V9W6</accession>
<protein>
    <submittedName>
        <fullName evidence="1">Uncharacterized protein</fullName>
    </submittedName>
</protein>
<organism evidence="1 2">
    <name type="scientific">Methanimicrococcus hongohii</name>
    <dbReference type="NCBI Taxonomy" id="3028295"/>
    <lineage>
        <taxon>Archaea</taxon>
        <taxon>Methanobacteriati</taxon>
        <taxon>Methanobacteriota</taxon>
        <taxon>Stenosarchaea group</taxon>
        <taxon>Methanomicrobia</taxon>
        <taxon>Methanosarcinales</taxon>
        <taxon>Methanosarcinaceae</taxon>
        <taxon>Methanimicrococcus</taxon>
    </lineage>
</organism>
<name>A0AA96V9W6_9EURY</name>
<dbReference type="KEGG" id="mehf:MmiHf6_04500"/>
<dbReference type="AlphaFoldDB" id="A0AA96V9W6"/>
<evidence type="ECO:0000313" key="1">
    <source>
        <dbReference type="EMBL" id="WNY23147.1"/>
    </source>
</evidence>
<gene>
    <name evidence="1" type="ORF">MmiHf6_04500</name>
</gene>